<comment type="caution">
    <text evidence="12">The sequence shown here is derived from an EMBL/GenBank/DDBJ whole genome shotgun (WGS) entry which is preliminary data.</text>
</comment>
<organism evidence="12 13">
    <name type="scientific">Dispira parvispora</name>
    <dbReference type="NCBI Taxonomy" id="1520584"/>
    <lineage>
        <taxon>Eukaryota</taxon>
        <taxon>Fungi</taxon>
        <taxon>Fungi incertae sedis</taxon>
        <taxon>Zoopagomycota</taxon>
        <taxon>Kickxellomycotina</taxon>
        <taxon>Dimargaritomycetes</taxon>
        <taxon>Dimargaritales</taxon>
        <taxon>Dimargaritaceae</taxon>
        <taxon>Dispira</taxon>
    </lineage>
</organism>
<dbReference type="GO" id="GO:0005739">
    <property type="term" value="C:mitochondrion"/>
    <property type="evidence" value="ECO:0007669"/>
    <property type="project" value="UniProtKB-SubCell"/>
</dbReference>
<evidence type="ECO:0000313" key="12">
    <source>
        <dbReference type="EMBL" id="KAJ1970278.1"/>
    </source>
</evidence>
<feature type="compositionally biased region" description="Basic and acidic residues" evidence="10">
    <location>
        <begin position="28"/>
        <end position="44"/>
    </location>
</feature>
<keyword evidence="4 7" id="KW-0496">Mitochondrion</keyword>
<dbReference type="EMBL" id="JANBPY010000001">
    <property type="protein sequence ID" value="KAJ1970278.1"/>
    <property type="molecule type" value="Genomic_DNA"/>
</dbReference>
<evidence type="ECO:0000313" key="13">
    <source>
        <dbReference type="Proteomes" id="UP001150925"/>
    </source>
</evidence>
<evidence type="ECO:0000259" key="11">
    <source>
        <dbReference type="SMART" id="SM00986"/>
    </source>
</evidence>
<dbReference type="PROSITE" id="PS00130">
    <property type="entry name" value="U_DNA_GLYCOSYLASE"/>
    <property type="match status" value="1"/>
</dbReference>
<keyword evidence="6 7" id="KW-0539">Nucleus</keyword>
<dbReference type="CDD" id="cd10027">
    <property type="entry name" value="UDG-F1-like"/>
    <property type="match status" value="1"/>
</dbReference>
<comment type="catalytic activity">
    <reaction evidence="7 9">
        <text>Hydrolyzes single-stranded DNA or mismatched double-stranded DNA and polynucleotides, releasing free uracil.</text>
        <dbReference type="EC" id="3.2.2.27"/>
    </reaction>
</comment>
<proteinExistence type="inferred from homology"/>
<keyword evidence="2 7" id="KW-0227">DNA damage</keyword>
<name>A0A9W8E9M3_9FUNG</name>
<evidence type="ECO:0000256" key="10">
    <source>
        <dbReference type="SAM" id="MobiDB-lite"/>
    </source>
</evidence>
<feature type="region of interest" description="Disordered" evidence="10">
    <location>
        <begin position="1"/>
        <end position="67"/>
    </location>
</feature>
<comment type="similarity">
    <text evidence="1 7 9">Belongs to the uracil-DNA glycosylase (UDG) superfamily. UNG family.</text>
</comment>
<keyword evidence="12" id="KW-0326">Glycosidase</keyword>
<dbReference type="AlphaFoldDB" id="A0A9W8E9M3"/>
<dbReference type="GO" id="GO:0005634">
    <property type="term" value="C:nucleus"/>
    <property type="evidence" value="ECO:0007669"/>
    <property type="project" value="UniProtKB-SubCell"/>
</dbReference>
<dbReference type="PANTHER" id="PTHR11264">
    <property type="entry name" value="URACIL-DNA GLYCOSYLASE"/>
    <property type="match status" value="1"/>
</dbReference>
<dbReference type="NCBIfam" id="NF003591">
    <property type="entry name" value="PRK05254.1-4"/>
    <property type="match status" value="1"/>
</dbReference>
<dbReference type="InterPro" id="IPR002043">
    <property type="entry name" value="UDG_fam1"/>
</dbReference>
<dbReference type="SMART" id="SM00987">
    <property type="entry name" value="UreE_C"/>
    <property type="match status" value="1"/>
</dbReference>
<dbReference type="OrthoDB" id="10031947at2759"/>
<comment type="subcellular location">
    <subcellularLocation>
        <location evidence="7">Mitochondrion</location>
    </subcellularLocation>
    <subcellularLocation>
        <location evidence="7">Nucleus</location>
    </subcellularLocation>
</comment>
<dbReference type="NCBIfam" id="NF003592">
    <property type="entry name" value="PRK05254.1-5"/>
    <property type="match status" value="1"/>
</dbReference>
<dbReference type="Gene3D" id="3.40.470.10">
    <property type="entry name" value="Uracil-DNA glycosylase-like domain"/>
    <property type="match status" value="1"/>
</dbReference>
<accession>A0A9W8E9M3</accession>
<dbReference type="Proteomes" id="UP001150925">
    <property type="component" value="Unassembled WGS sequence"/>
</dbReference>
<gene>
    <name evidence="7 12" type="primary">UNG1</name>
    <name evidence="12" type="ORF">IWQ62_000005</name>
</gene>
<dbReference type="SUPFAM" id="SSF52141">
    <property type="entry name" value="Uracil-DNA glycosylase-like"/>
    <property type="match status" value="1"/>
</dbReference>
<keyword evidence="3 7" id="KW-0378">Hydrolase</keyword>
<dbReference type="InterPro" id="IPR036895">
    <property type="entry name" value="Uracil-DNA_glycosylase-like_sf"/>
</dbReference>
<feature type="domain" description="Uracil-DNA glycosylase-like" evidence="11">
    <location>
        <begin position="138"/>
        <end position="299"/>
    </location>
</feature>
<dbReference type="GO" id="GO:0004844">
    <property type="term" value="F:uracil DNA N-glycosylase activity"/>
    <property type="evidence" value="ECO:0007669"/>
    <property type="project" value="UniProtKB-UniRule"/>
</dbReference>
<evidence type="ECO:0000256" key="4">
    <source>
        <dbReference type="ARBA" id="ARBA00023128"/>
    </source>
</evidence>
<dbReference type="NCBIfam" id="TIGR00628">
    <property type="entry name" value="ung"/>
    <property type="match status" value="1"/>
</dbReference>
<evidence type="ECO:0000256" key="2">
    <source>
        <dbReference type="ARBA" id="ARBA00022763"/>
    </source>
</evidence>
<dbReference type="Pfam" id="PF03167">
    <property type="entry name" value="UDG"/>
    <property type="match status" value="1"/>
</dbReference>
<dbReference type="NCBIfam" id="NF003589">
    <property type="entry name" value="PRK05254.1-2"/>
    <property type="match status" value="1"/>
</dbReference>
<dbReference type="InterPro" id="IPR018085">
    <property type="entry name" value="Ura-DNA_Glyclase_AS"/>
</dbReference>
<evidence type="ECO:0000256" key="8">
    <source>
        <dbReference type="PROSITE-ProRule" id="PRU10072"/>
    </source>
</evidence>
<reference evidence="12" key="1">
    <citation type="submission" date="2022-07" db="EMBL/GenBank/DDBJ databases">
        <title>Phylogenomic reconstructions and comparative analyses of Kickxellomycotina fungi.</title>
        <authorList>
            <person name="Reynolds N.K."/>
            <person name="Stajich J.E."/>
            <person name="Barry K."/>
            <person name="Grigoriev I.V."/>
            <person name="Crous P."/>
            <person name="Smith M.E."/>
        </authorList>
    </citation>
    <scope>NUCLEOTIDE SEQUENCE</scope>
    <source>
        <strain evidence="12">RSA 1196</strain>
    </source>
</reference>
<sequence length="315" mass="35903">MAAQQVSSSEKKRPRTLQDFFKPTKRPLPQDKESPTRKKIKDNDSSSNGVLPPRDKPATKATQQVELARPLPRLESLDESLQPLLKLEYDTLDPSWLRVLSKELTKSYFVELKRFLAAEKAQGKLVFPPEPDIYSWSRYTPVDQVRVVILGQDPYHNNNQAHGLCFSVRKGIRTPPSLVNMYTALQNDYPDFEKPSHGYLASWASQGVLMLNASLTVRAHEANSHSGRGWEKFTDAVVQYINERKSHVVFMLWGSYAQKKGSGIDKKKHLVLKSVHPSPLSAHRGFFTCHHFKQANEYLVTHGQTPIDWNSVNRD</sequence>
<dbReference type="HAMAP" id="MF_00148">
    <property type="entry name" value="UDG"/>
    <property type="match status" value="1"/>
</dbReference>
<evidence type="ECO:0000256" key="6">
    <source>
        <dbReference type="ARBA" id="ARBA00023242"/>
    </source>
</evidence>
<feature type="active site" description="Proton acceptor" evidence="7 8">
    <location>
        <position position="153"/>
    </location>
</feature>
<dbReference type="NCBIfam" id="NF003588">
    <property type="entry name" value="PRK05254.1-1"/>
    <property type="match status" value="1"/>
</dbReference>
<evidence type="ECO:0000256" key="1">
    <source>
        <dbReference type="ARBA" id="ARBA00008184"/>
    </source>
</evidence>
<evidence type="ECO:0000256" key="9">
    <source>
        <dbReference type="RuleBase" id="RU003780"/>
    </source>
</evidence>
<evidence type="ECO:0000256" key="5">
    <source>
        <dbReference type="ARBA" id="ARBA00023204"/>
    </source>
</evidence>
<dbReference type="EC" id="3.2.2.27" evidence="7 9"/>
<dbReference type="SMART" id="SM00986">
    <property type="entry name" value="UDG"/>
    <property type="match status" value="1"/>
</dbReference>
<keyword evidence="13" id="KW-1185">Reference proteome</keyword>
<dbReference type="InterPro" id="IPR005122">
    <property type="entry name" value="Uracil-DNA_glycosylase-like"/>
</dbReference>
<keyword evidence="5 7" id="KW-0234">DNA repair</keyword>
<evidence type="ECO:0000256" key="7">
    <source>
        <dbReference type="HAMAP-Rule" id="MF_03166"/>
    </source>
</evidence>
<dbReference type="PANTHER" id="PTHR11264:SF0">
    <property type="entry name" value="URACIL-DNA GLYCOSYLASE"/>
    <property type="match status" value="1"/>
</dbReference>
<dbReference type="GO" id="GO:0097510">
    <property type="term" value="P:base-excision repair, AP site formation via deaminated base removal"/>
    <property type="evidence" value="ECO:0007669"/>
    <property type="project" value="TreeGrafter"/>
</dbReference>
<protein>
    <recommendedName>
        <fullName evidence="7 9">Uracil-DNA glycosylase</fullName>
        <shortName evidence="7">UDG</shortName>
        <ecNumber evidence="7 9">3.2.2.27</ecNumber>
    </recommendedName>
</protein>
<evidence type="ECO:0000256" key="3">
    <source>
        <dbReference type="ARBA" id="ARBA00022801"/>
    </source>
</evidence>
<comment type="function">
    <text evidence="7 9">Excises uracil residues from the DNA which can arise as a result of misincorporation of dUMP residues by DNA polymerase or due to deamination of cytosine.</text>
</comment>
<dbReference type="FunFam" id="3.40.470.10:FF:000007">
    <property type="entry name" value="Uracil-DNA glycosylase"/>
    <property type="match status" value="1"/>
</dbReference>